<dbReference type="KEGG" id="dpx:DAPPUDRAFT_240183"/>
<proteinExistence type="predicted"/>
<gene>
    <name evidence="2" type="ORF">DAPPUDRAFT_240183</name>
</gene>
<feature type="region of interest" description="Disordered" evidence="1">
    <location>
        <begin position="46"/>
        <end position="66"/>
    </location>
</feature>
<accession>E9GB24</accession>
<reference evidence="2 3" key="1">
    <citation type="journal article" date="2011" name="Science">
        <title>The ecoresponsive genome of Daphnia pulex.</title>
        <authorList>
            <person name="Colbourne J.K."/>
            <person name="Pfrender M.E."/>
            <person name="Gilbert D."/>
            <person name="Thomas W.K."/>
            <person name="Tucker A."/>
            <person name="Oakley T.H."/>
            <person name="Tokishita S."/>
            <person name="Aerts A."/>
            <person name="Arnold G.J."/>
            <person name="Basu M.K."/>
            <person name="Bauer D.J."/>
            <person name="Caceres C.E."/>
            <person name="Carmel L."/>
            <person name="Casola C."/>
            <person name="Choi J.H."/>
            <person name="Detter J.C."/>
            <person name="Dong Q."/>
            <person name="Dusheyko S."/>
            <person name="Eads B.D."/>
            <person name="Frohlich T."/>
            <person name="Geiler-Samerotte K.A."/>
            <person name="Gerlach D."/>
            <person name="Hatcher P."/>
            <person name="Jogdeo S."/>
            <person name="Krijgsveld J."/>
            <person name="Kriventseva E.V."/>
            <person name="Kultz D."/>
            <person name="Laforsch C."/>
            <person name="Lindquist E."/>
            <person name="Lopez J."/>
            <person name="Manak J.R."/>
            <person name="Muller J."/>
            <person name="Pangilinan J."/>
            <person name="Patwardhan R.P."/>
            <person name="Pitluck S."/>
            <person name="Pritham E.J."/>
            <person name="Rechtsteiner A."/>
            <person name="Rho M."/>
            <person name="Rogozin I.B."/>
            <person name="Sakarya O."/>
            <person name="Salamov A."/>
            <person name="Schaack S."/>
            <person name="Shapiro H."/>
            <person name="Shiga Y."/>
            <person name="Skalitzky C."/>
            <person name="Smith Z."/>
            <person name="Souvorov A."/>
            <person name="Sung W."/>
            <person name="Tang Z."/>
            <person name="Tsuchiya D."/>
            <person name="Tu H."/>
            <person name="Vos H."/>
            <person name="Wang M."/>
            <person name="Wolf Y.I."/>
            <person name="Yamagata H."/>
            <person name="Yamada T."/>
            <person name="Ye Y."/>
            <person name="Shaw J.R."/>
            <person name="Andrews J."/>
            <person name="Crease T.J."/>
            <person name="Tang H."/>
            <person name="Lucas S.M."/>
            <person name="Robertson H.M."/>
            <person name="Bork P."/>
            <person name="Koonin E.V."/>
            <person name="Zdobnov E.M."/>
            <person name="Grigoriev I.V."/>
            <person name="Lynch M."/>
            <person name="Boore J.L."/>
        </authorList>
    </citation>
    <scope>NUCLEOTIDE SEQUENCE [LARGE SCALE GENOMIC DNA]</scope>
</reference>
<evidence type="ECO:0000256" key="1">
    <source>
        <dbReference type="SAM" id="MobiDB-lite"/>
    </source>
</evidence>
<name>E9GB24_DAPPU</name>
<sequence length="66" mass="7443">MRKLPQQQQQPSSSSQQPTSSVQVDQLINQQTDKVFQVVNPINTLFDKQRPLPPPPPPPITRVVQS</sequence>
<dbReference type="AlphaFoldDB" id="E9GB24"/>
<dbReference type="Proteomes" id="UP000000305">
    <property type="component" value="Unassembled WGS sequence"/>
</dbReference>
<feature type="region of interest" description="Disordered" evidence="1">
    <location>
        <begin position="1"/>
        <end position="23"/>
    </location>
</feature>
<organism evidence="2 3">
    <name type="scientific">Daphnia pulex</name>
    <name type="common">Water flea</name>
    <dbReference type="NCBI Taxonomy" id="6669"/>
    <lineage>
        <taxon>Eukaryota</taxon>
        <taxon>Metazoa</taxon>
        <taxon>Ecdysozoa</taxon>
        <taxon>Arthropoda</taxon>
        <taxon>Crustacea</taxon>
        <taxon>Branchiopoda</taxon>
        <taxon>Diplostraca</taxon>
        <taxon>Cladocera</taxon>
        <taxon>Anomopoda</taxon>
        <taxon>Daphniidae</taxon>
        <taxon>Daphnia</taxon>
    </lineage>
</organism>
<evidence type="ECO:0000313" key="3">
    <source>
        <dbReference type="Proteomes" id="UP000000305"/>
    </source>
</evidence>
<dbReference type="HOGENOM" id="CLU_2833749_0_0_1"/>
<protein>
    <submittedName>
        <fullName evidence="2">Uncharacterized protein</fullName>
    </submittedName>
</protein>
<keyword evidence="3" id="KW-1185">Reference proteome</keyword>
<feature type="compositionally biased region" description="Pro residues" evidence="1">
    <location>
        <begin position="51"/>
        <end position="60"/>
    </location>
</feature>
<dbReference type="EMBL" id="GL732537">
    <property type="protein sequence ID" value="EFX83444.1"/>
    <property type="molecule type" value="Genomic_DNA"/>
</dbReference>
<dbReference type="InParanoid" id="E9GB24"/>
<evidence type="ECO:0000313" key="2">
    <source>
        <dbReference type="EMBL" id="EFX83444.1"/>
    </source>
</evidence>